<keyword evidence="3" id="KW-1185">Reference proteome</keyword>
<dbReference type="Proteomes" id="UP000649617">
    <property type="component" value="Unassembled WGS sequence"/>
</dbReference>
<evidence type="ECO:0000313" key="3">
    <source>
        <dbReference type="Proteomes" id="UP000649617"/>
    </source>
</evidence>
<dbReference type="InterPro" id="IPR013103">
    <property type="entry name" value="RVT_2"/>
</dbReference>
<dbReference type="Pfam" id="PF07727">
    <property type="entry name" value="RVT_2"/>
    <property type="match status" value="1"/>
</dbReference>
<feature type="domain" description="Reverse transcriptase Ty1/copia-type" evidence="1">
    <location>
        <begin position="571"/>
        <end position="656"/>
    </location>
</feature>
<dbReference type="OrthoDB" id="423296at2759"/>
<dbReference type="EMBL" id="CAJNIZ010015197">
    <property type="protein sequence ID" value="CAE7370564.1"/>
    <property type="molecule type" value="Genomic_DNA"/>
</dbReference>
<protein>
    <submittedName>
        <fullName evidence="2">RE1 protein</fullName>
    </submittedName>
</protein>
<reference evidence="2" key="1">
    <citation type="submission" date="2021-02" db="EMBL/GenBank/DDBJ databases">
        <authorList>
            <person name="Dougan E. K."/>
            <person name="Rhodes N."/>
            <person name="Thang M."/>
            <person name="Chan C."/>
        </authorList>
    </citation>
    <scope>NUCLEOTIDE SEQUENCE</scope>
</reference>
<comment type="caution">
    <text evidence="2">The sequence shown here is derived from an EMBL/GenBank/DDBJ whole genome shotgun (WGS) entry which is preliminary data.</text>
</comment>
<organism evidence="2 3">
    <name type="scientific">Symbiodinium pilosum</name>
    <name type="common">Dinoflagellate</name>
    <dbReference type="NCBI Taxonomy" id="2952"/>
    <lineage>
        <taxon>Eukaryota</taxon>
        <taxon>Sar</taxon>
        <taxon>Alveolata</taxon>
        <taxon>Dinophyceae</taxon>
        <taxon>Suessiales</taxon>
        <taxon>Symbiodiniaceae</taxon>
        <taxon>Symbiodinium</taxon>
    </lineage>
</organism>
<name>A0A812QAB5_SYMPI</name>
<gene>
    <name evidence="2" type="primary">RE1</name>
    <name evidence="2" type="ORF">SPIL2461_LOCUS8999</name>
</gene>
<evidence type="ECO:0000313" key="2">
    <source>
        <dbReference type="EMBL" id="CAE7370564.1"/>
    </source>
</evidence>
<feature type="non-terminal residue" evidence="2">
    <location>
        <position position="905"/>
    </location>
</feature>
<evidence type="ECO:0000259" key="1">
    <source>
        <dbReference type="Pfam" id="PF07727"/>
    </source>
</evidence>
<accession>A0A812QAB5</accession>
<sequence length="905" mass="100112">LQELLGYRTWLESFLSWINLISERYAREIHEAITHTHPIWRHALDADQQARGQRLLSFLRQSFAGCAKVESIIAHYVATNREGEAHGSEAIRLINRELSIQSRAEALGFRSSLLSLVVKEERLLDAVRSVETQLHQFEVLLRSASGPGVTDGMALNEADKVLILLRNLPPTVHAYVQLHGRSSTFEELKNSVLTYDLNARVLGDVSVQVNAFSAGNQKGEEKGKGKSKGKGKEKHVKSFVLTKCIIADIPFSVISPYALKGHVTTLGDERESKMSKGGVFIKLEIRDRAWWATAQLKKGMAPTDAVPMDEVQYRHLQQSSLASLWFLRLPPPQLNQTDEGDVQGLDAETGEVDLELEGDDLTNHISNGSVPESPVEIVAHDASGDGVEDMAVEPSSDAMEVDLLSDWVTTDLSDKLLSLEQSTKGGPWFEDAVCGKTAWQQLPSEPVCESTGAALSHEQVEGAMRKVFSQCAKLEAGVRISEREARAIAQETGAKVLPTRWVVVKKHDGRVRARLVVKDLRSAGLPAVREGHYSPTSSLESLRLLLAISARLGCEVTVLCKDEQGNPIFLDLLKALYGLRRALVYWYKELKRALLKLGFEATADAAVFRRYSSEFGLVLVVVYVDDCMFAGAREFCLHFITALARDYEVKPTGELKHGHVDSETPELDTVGAEKYRRVATPCLSSAEAELFGIVECLKECLFVAICIQTFLEGLPPQEAWQESGVMKLVVWTDSESANNISMTQGLLRRVPHLELRVMLVQRHTDSGRLVVNYVPGAVNPTDCLTKPSDRKHAQMLSELSGLQLPTAMRSLFASAAAVLESFQPMSAQNRRRVTEGLRRALSLSIGASALSGHSSFLSSGICVFSNVFRLIALLFSRYALLKVLLRSVWSRLKDEAREQVQSPVR</sequence>
<dbReference type="AlphaFoldDB" id="A0A812QAB5"/>
<proteinExistence type="predicted"/>